<sequence>MCSRSKGHRMENSKAATRVRAIIIEQLGVDPARATDDASIVDDLGADSLEVAQIVMMIEDEFNIEISDESADAVVTVGDAIYVVVASKTKS</sequence>
<comment type="PTM">
    <text evidence="11">4'-phosphopantetheine is transferred from CoA to a specific serine of apo-ACP by acpS.</text>
</comment>
<dbReference type="HAMAP" id="MF_01217">
    <property type="entry name" value="Acyl_carrier"/>
    <property type="match status" value="1"/>
</dbReference>
<dbReference type="NCBIfam" id="NF002148">
    <property type="entry name" value="PRK00982.1-2"/>
    <property type="match status" value="1"/>
</dbReference>
<comment type="function">
    <text evidence="9 11">Carrier of the growing fatty acid chain in fatty acid biosynthesis.</text>
</comment>
<dbReference type="InterPro" id="IPR006162">
    <property type="entry name" value="Ppantetheine_attach_site"/>
</dbReference>
<name>B2FDC9_RHIME</name>
<reference evidence="14" key="2">
    <citation type="journal article" date="2001" name="Science">
        <title>The composite genome of the legume symbiont Sinorhizobium meliloti.</title>
        <authorList>
            <person name="Galibert F."/>
            <person name="Finan T.M."/>
            <person name="Long S.R."/>
            <person name="Puehler A."/>
            <person name="Abola P."/>
            <person name="Ampe F."/>
            <person name="Barloy-Hubler F."/>
            <person name="Barnett M.J."/>
            <person name="Becker A."/>
            <person name="Boistard P."/>
            <person name="Bothe G."/>
            <person name="Boutry M."/>
            <person name="Bowser L."/>
            <person name="Buhrmester J."/>
            <person name="Cadieu E."/>
            <person name="Capela D."/>
            <person name="Chain P."/>
            <person name="Cowie A."/>
            <person name="Davis R.W."/>
            <person name="Dreano S."/>
            <person name="Federspiel N.A."/>
            <person name="Fisher R.F."/>
            <person name="Gloux S."/>
            <person name="Godrie T."/>
            <person name="Goffeau A."/>
            <person name="Golding B."/>
            <person name="Gouzy J."/>
            <person name="Gurjal M."/>
            <person name="Hernandez-Lucas I."/>
            <person name="Hong A."/>
            <person name="Huizar L."/>
            <person name="Hyman R.W."/>
            <person name="Jones T."/>
            <person name="Kahn D."/>
            <person name="Kahn M.L."/>
            <person name="Kalman S."/>
            <person name="Keating D.H."/>
            <person name="Kiss E."/>
            <person name="Komp C."/>
            <person name="Lelaure V."/>
            <person name="Masuy D."/>
            <person name="Palm C."/>
            <person name="Peck M.C."/>
            <person name="Pohl T.M."/>
            <person name="Portetelle D."/>
            <person name="Purnelle B."/>
            <person name="Ramsperger U."/>
            <person name="Surzycki R."/>
            <person name="Thebault P."/>
            <person name="Vandenbol M."/>
            <person name="Vorhoelter F.J."/>
            <person name="Weidner S."/>
            <person name="Wells D.H."/>
            <person name="Wong K."/>
            <person name="Yeh K.-C."/>
            <person name="Batut J."/>
        </authorList>
    </citation>
    <scope>NUCLEOTIDE SEQUENCE [LARGE SCALE GENOMIC DNA]</scope>
    <source>
        <strain evidence="14">1021</strain>
        <plasmid evidence="14">Plasmid pSymB</plasmid>
    </source>
</reference>
<keyword evidence="2 9" id="KW-0963">Cytoplasm</keyword>
<organism evidence="13 14">
    <name type="scientific">Rhizobium meliloti (strain 1021)</name>
    <name type="common">Ensifer meliloti</name>
    <name type="synonym">Sinorhizobium meliloti</name>
    <dbReference type="NCBI Taxonomy" id="266834"/>
    <lineage>
        <taxon>Bacteria</taxon>
        <taxon>Pseudomonadati</taxon>
        <taxon>Pseudomonadota</taxon>
        <taxon>Alphaproteobacteria</taxon>
        <taxon>Hyphomicrobiales</taxon>
        <taxon>Rhizobiaceae</taxon>
        <taxon>Sinorhizobium/Ensifer group</taxon>
        <taxon>Sinorhizobium</taxon>
    </lineage>
</organism>
<dbReference type="GO" id="GO:0000035">
    <property type="term" value="F:acyl binding"/>
    <property type="evidence" value="ECO:0007669"/>
    <property type="project" value="TreeGrafter"/>
</dbReference>
<evidence type="ECO:0000256" key="5">
    <source>
        <dbReference type="ARBA" id="ARBA00022832"/>
    </source>
</evidence>
<feature type="domain" description="Carrier" evidence="12">
    <location>
        <begin position="13"/>
        <end position="88"/>
    </location>
</feature>
<keyword evidence="14" id="KW-1185">Reference proteome</keyword>
<dbReference type="Pfam" id="PF00550">
    <property type="entry name" value="PP-binding"/>
    <property type="match status" value="1"/>
</dbReference>
<keyword evidence="5 9" id="KW-0276">Fatty acid metabolism</keyword>
<evidence type="ECO:0000256" key="1">
    <source>
        <dbReference type="ARBA" id="ARBA00022450"/>
    </source>
</evidence>
<dbReference type="NCBIfam" id="NF002150">
    <property type="entry name" value="PRK00982.1-4"/>
    <property type="match status" value="1"/>
</dbReference>
<comment type="PTM">
    <text evidence="9">4'-phosphopantetheine is transferred from CoA to a specific serine of apo-ACP by AcpS. This modification is essential for activity because fatty acids are bound in thioester linkage to the sulfhydryl of the prosthetic group.</text>
</comment>
<dbReference type="AlphaFoldDB" id="B2FDC9"/>
<keyword evidence="13" id="KW-0614">Plasmid</keyword>
<dbReference type="eggNOG" id="COG0236">
    <property type="taxonomic scope" value="Bacteria"/>
</dbReference>
<dbReference type="EnsemblBacteria" id="CAQ51288">
    <property type="protein sequence ID" value="CAQ51288"/>
    <property type="gene ID" value="SM_b22009"/>
</dbReference>
<dbReference type="Proteomes" id="UP000001976">
    <property type="component" value="Plasmid pSymB"/>
</dbReference>
<dbReference type="GO" id="GO:0036104">
    <property type="term" value="P:Kdo2-lipid A biosynthetic process"/>
    <property type="evidence" value="ECO:0007669"/>
    <property type="project" value="UniProtKB-UniPathway"/>
</dbReference>
<dbReference type="GO" id="GO:0000036">
    <property type="term" value="F:acyl carrier activity"/>
    <property type="evidence" value="ECO:0007669"/>
    <property type="project" value="UniProtKB-UniRule"/>
</dbReference>
<dbReference type="HOGENOM" id="CLU_108696_5_1_5"/>
<dbReference type="GO" id="GO:0009245">
    <property type="term" value="P:lipid A biosynthetic process"/>
    <property type="evidence" value="ECO:0007669"/>
    <property type="project" value="TreeGrafter"/>
</dbReference>
<dbReference type="PANTHER" id="PTHR20863:SF76">
    <property type="entry name" value="CARRIER DOMAIN-CONTAINING PROTEIN"/>
    <property type="match status" value="1"/>
</dbReference>
<dbReference type="Gene3D" id="1.10.1200.10">
    <property type="entry name" value="ACP-like"/>
    <property type="match status" value="1"/>
</dbReference>
<dbReference type="PANTHER" id="PTHR20863">
    <property type="entry name" value="ACYL CARRIER PROTEIN"/>
    <property type="match status" value="1"/>
</dbReference>
<evidence type="ECO:0000313" key="13">
    <source>
        <dbReference type="EMBL" id="CAQ51288.1"/>
    </source>
</evidence>
<keyword evidence="7 9" id="KW-0275">Fatty acid biosynthesis</keyword>
<comment type="pathway">
    <text evidence="9 11">Lipid metabolism; fatty acid biosynthesis.</text>
</comment>
<dbReference type="GO" id="GO:0016020">
    <property type="term" value="C:membrane"/>
    <property type="evidence" value="ECO:0007669"/>
    <property type="project" value="GOC"/>
</dbReference>
<evidence type="ECO:0000256" key="3">
    <source>
        <dbReference type="ARBA" id="ARBA00022516"/>
    </source>
</evidence>
<proteinExistence type="inferred from homology"/>
<comment type="similarity">
    <text evidence="9">Belongs to the acyl carrier protein (ACP) family.</text>
</comment>
<dbReference type="EMBL" id="AL591985">
    <property type="protein sequence ID" value="CAQ51288.1"/>
    <property type="molecule type" value="Genomic_DNA"/>
</dbReference>
<evidence type="ECO:0000256" key="11">
    <source>
        <dbReference type="RuleBase" id="RU003545"/>
    </source>
</evidence>
<comment type="subcellular location">
    <subcellularLocation>
        <location evidence="9">Cytoplasm</location>
    </subcellularLocation>
</comment>
<dbReference type="UniPathway" id="UPA00360"/>
<evidence type="ECO:0000256" key="2">
    <source>
        <dbReference type="ARBA" id="ARBA00022490"/>
    </source>
</evidence>
<feature type="modified residue" description="O-(pantetheine 4'-phosphoryl)serine" evidence="9">
    <location>
        <position position="48"/>
    </location>
</feature>
<evidence type="ECO:0000256" key="10">
    <source>
        <dbReference type="NCBIfam" id="TIGR00517"/>
    </source>
</evidence>
<dbReference type="KEGG" id="sme:SM_b22009"/>
<keyword evidence="4 9" id="KW-0597">Phosphoprotein</keyword>
<evidence type="ECO:0000256" key="7">
    <source>
        <dbReference type="ARBA" id="ARBA00023160"/>
    </source>
</evidence>
<dbReference type="GO" id="GO:0005829">
    <property type="term" value="C:cytosol"/>
    <property type="evidence" value="ECO:0007669"/>
    <property type="project" value="TreeGrafter"/>
</dbReference>
<comment type="pathway">
    <text evidence="8">Glycolipid biosynthesis; KDO(2)-lipid A biosynthesis.</text>
</comment>
<keyword evidence="3 9" id="KW-0444">Lipid biosynthesis</keyword>
<keyword evidence="6 9" id="KW-0443">Lipid metabolism</keyword>
<evidence type="ECO:0000256" key="9">
    <source>
        <dbReference type="HAMAP-Rule" id="MF_01217"/>
    </source>
</evidence>
<geneLocation type="plasmid" evidence="13 14">
    <name>pSymB</name>
</geneLocation>
<dbReference type="InterPro" id="IPR003231">
    <property type="entry name" value="ACP"/>
</dbReference>
<evidence type="ECO:0000259" key="12">
    <source>
        <dbReference type="PROSITE" id="PS50075"/>
    </source>
</evidence>
<evidence type="ECO:0000256" key="6">
    <source>
        <dbReference type="ARBA" id="ARBA00023098"/>
    </source>
</evidence>
<evidence type="ECO:0000256" key="4">
    <source>
        <dbReference type="ARBA" id="ARBA00022553"/>
    </source>
</evidence>
<dbReference type="NCBIfam" id="TIGR00517">
    <property type="entry name" value="acyl_carrier"/>
    <property type="match status" value="1"/>
</dbReference>
<reference evidence="13 14" key="1">
    <citation type="journal article" date="2001" name="Proc. Natl. Acad. Sci. U.S.A.">
        <title>The complete sequence of the 1,683-kb pSymB megaplasmid from the N2-fixing endosymbiont Sinorhizobium meliloti.</title>
        <authorList>
            <person name="Finan T.M."/>
            <person name="Weidner S."/>
            <person name="Wong K."/>
            <person name="Buhrmester J."/>
            <person name="Chain P."/>
            <person name="Vorholter F.J."/>
            <person name="Hernandez-Lucas I."/>
            <person name="Becker A."/>
            <person name="Cowie A."/>
            <person name="Gouzy J."/>
            <person name="Golding B."/>
            <person name="Puhler A."/>
        </authorList>
    </citation>
    <scope>NUCLEOTIDE SEQUENCE [LARGE SCALE GENOMIC DNA]</scope>
    <source>
        <strain evidence="13 14">1021</strain>
        <plasmid evidence="14">Plasmid pSymB</plasmid>
    </source>
</reference>
<accession>B2FDC9</accession>
<evidence type="ECO:0000256" key="8">
    <source>
        <dbReference type="ARBA" id="ARBA00024328"/>
    </source>
</evidence>
<dbReference type="InterPro" id="IPR009081">
    <property type="entry name" value="PP-bd_ACP"/>
</dbReference>
<protein>
    <recommendedName>
        <fullName evidence="9 10">Acyl carrier protein</fullName>
        <shortName evidence="9">ACP</shortName>
    </recommendedName>
</protein>
<dbReference type="PROSITE" id="PS00012">
    <property type="entry name" value="PHOSPHOPANTETHEINE"/>
    <property type="match status" value="1"/>
</dbReference>
<evidence type="ECO:0000313" key="14">
    <source>
        <dbReference type="Proteomes" id="UP000001976"/>
    </source>
</evidence>
<keyword evidence="1 9" id="KW-0596">Phosphopantetheine</keyword>
<dbReference type="PROSITE" id="PS50075">
    <property type="entry name" value="CARRIER"/>
    <property type="match status" value="1"/>
</dbReference>
<dbReference type="UniPathway" id="UPA00094"/>
<dbReference type="SUPFAM" id="SSF47336">
    <property type="entry name" value="ACP-like"/>
    <property type="match status" value="1"/>
</dbReference>
<dbReference type="InterPro" id="IPR036736">
    <property type="entry name" value="ACP-like_sf"/>
</dbReference>
<gene>
    <name evidence="9" type="primary">acpP</name>
    <name evidence="13" type="ORF">SM_b22009</name>
</gene>